<dbReference type="Gene3D" id="1.20.58.370">
    <property type="entry name" value="MalF N-terminal region-like"/>
    <property type="match status" value="1"/>
</dbReference>
<evidence type="ECO:0000256" key="5">
    <source>
        <dbReference type="ARBA" id="ARBA00022989"/>
    </source>
</evidence>
<feature type="transmembrane region" description="Helical" evidence="7">
    <location>
        <begin position="32"/>
        <end position="54"/>
    </location>
</feature>
<name>A0A317K0I5_9ACTN</name>
<organism evidence="10 11">
    <name type="scientific">Micromonospora globispora</name>
    <dbReference type="NCBI Taxonomy" id="1450148"/>
    <lineage>
        <taxon>Bacteria</taxon>
        <taxon>Bacillati</taxon>
        <taxon>Actinomycetota</taxon>
        <taxon>Actinomycetes</taxon>
        <taxon>Micromonosporales</taxon>
        <taxon>Micromonosporaceae</taxon>
        <taxon>Micromonospora</taxon>
    </lineage>
</organism>
<accession>A0A317K0I5</accession>
<dbReference type="CDD" id="cd06261">
    <property type="entry name" value="TM_PBP2"/>
    <property type="match status" value="1"/>
</dbReference>
<comment type="caution">
    <text evidence="10">The sequence shown here is derived from an EMBL/GenBank/DDBJ whole genome shotgun (WGS) entry which is preliminary data.</text>
</comment>
<evidence type="ECO:0000256" key="3">
    <source>
        <dbReference type="ARBA" id="ARBA00022475"/>
    </source>
</evidence>
<dbReference type="EMBL" id="QGSV01000222">
    <property type="protein sequence ID" value="PWU46315.1"/>
    <property type="molecule type" value="Genomic_DNA"/>
</dbReference>
<evidence type="ECO:0000256" key="8">
    <source>
        <dbReference type="SAM" id="MobiDB-lite"/>
    </source>
</evidence>
<feature type="domain" description="ABC transmembrane type-1" evidence="9">
    <location>
        <begin position="91"/>
        <end position="318"/>
    </location>
</feature>
<comment type="similarity">
    <text evidence="7">Belongs to the binding-protein-dependent transport system permease family.</text>
</comment>
<dbReference type="OrthoDB" id="4053402at2"/>
<evidence type="ECO:0000259" key="9">
    <source>
        <dbReference type="PROSITE" id="PS50928"/>
    </source>
</evidence>
<feature type="transmembrane region" description="Helical" evidence="7">
    <location>
        <begin position="296"/>
        <end position="319"/>
    </location>
</feature>
<keyword evidence="4 7" id="KW-0812">Transmembrane</keyword>
<feature type="region of interest" description="Disordered" evidence="8">
    <location>
        <begin position="1"/>
        <end position="21"/>
    </location>
</feature>
<dbReference type="InterPro" id="IPR035906">
    <property type="entry name" value="MetI-like_sf"/>
</dbReference>
<evidence type="ECO:0000313" key="10">
    <source>
        <dbReference type="EMBL" id="PWU46315.1"/>
    </source>
</evidence>
<dbReference type="InterPro" id="IPR051393">
    <property type="entry name" value="ABC_transporter_permease"/>
</dbReference>
<dbReference type="Proteomes" id="UP000245683">
    <property type="component" value="Unassembled WGS sequence"/>
</dbReference>
<evidence type="ECO:0000313" key="11">
    <source>
        <dbReference type="Proteomes" id="UP000245683"/>
    </source>
</evidence>
<keyword evidence="5 7" id="KW-1133">Transmembrane helix</keyword>
<feature type="transmembrane region" description="Helical" evidence="7">
    <location>
        <begin position="181"/>
        <end position="201"/>
    </location>
</feature>
<dbReference type="Pfam" id="PF00528">
    <property type="entry name" value="BPD_transp_1"/>
    <property type="match status" value="1"/>
</dbReference>
<dbReference type="Gene3D" id="1.10.3720.10">
    <property type="entry name" value="MetI-like"/>
    <property type="match status" value="1"/>
</dbReference>
<keyword evidence="3" id="KW-1003">Cell membrane</keyword>
<feature type="transmembrane region" description="Helical" evidence="7">
    <location>
        <begin position="129"/>
        <end position="149"/>
    </location>
</feature>
<proteinExistence type="inferred from homology"/>
<dbReference type="GO" id="GO:0005886">
    <property type="term" value="C:plasma membrane"/>
    <property type="evidence" value="ECO:0007669"/>
    <property type="project" value="UniProtKB-SubCell"/>
</dbReference>
<keyword evidence="11" id="KW-1185">Reference proteome</keyword>
<evidence type="ECO:0000256" key="4">
    <source>
        <dbReference type="ARBA" id="ARBA00022692"/>
    </source>
</evidence>
<dbReference type="InterPro" id="IPR035277">
    <property type="entry name" value="MalF_N"/>
</dbReference>
<keyword evidence="6 7" id="KW-0472">Membrane</keyword>
<feature type="transmembrane region" description="Helical" evidence="7">
    <location>
        <begin position="222"/>
        <end position="243"/>
    </location>
</feature>
<dbReference type="PANTHER" id="PTHR30193:SF1">
    <property type="entry name" value="ABC TRANSPORTER PERMEASE PROTEIN YESP-RELATED"/>
    <property type="match status" value="1"/>
</dbReference>
<dbReference type="SUPFAM" id="SSF160964">
    <property type="entry name" value="MalF N-terminal region-like"/>
    <property type="match status" value="1"/>
</dbReference>
<keyword evidence="2 7" id="KW-0813">Transport</keyword>
<evidence type="ECO:0000256" key="2">
    <source>
        <dbReference type="ARBA" id="ARBA00022448"/>
    </source>
</evidence>
<dbReference type="InterPro" id="IPR000515">
    <property type="entry name" value="MetI-like"/>
</dbReference>
<evidence type="ECO:0000256" key="7">
    <source>
        <dbReference type="RuleBase" id="RU363032"/>
    </source>
</evidence>
<gene>
    <name evidence="10" type="ORF">DLJ46_18275</name>
</gene>
<dbReference type="AlphaFoldDB" id="A0A317K0I5"/>
<dbReference type="PANTHER" id="PTHR30193">
    <property type="entry name" value="ABC TRANSPORTER PERMEASE PROTEIN"/>
    <property type="match status" value="1"/>
</dbReference>
<dbReference type="SUPFAM" id="SSF161098">
    <property type="entry name" value="MetI-like"/>
    <property type="match status" value="1"/>
</dbReference>
<dbReference type="GO" id="GO:0055085">
    <property type="term" value="P:transmembrane transport"/>
    <property type="evidence" value="ECO:0007669"/>
    <property type="project" value="InterPro"/>
</dbReference>
<dbReference type="PROSITE" id="PS50928">
    <property type="entry name" value="ABC_TM1"/>
    <property type="match status" value="1"/>
</dbReference>
<comment type="subcellular location">
    <subcellularLocation>
        <location evidence="1 7">Cell membrane</location>
        <topology evidence="1 7">Multi-pass membrane protein</topology>
    </subcellularLocation>
</comment>
<sequence>MAITTVGAPGTTPGAPPARRSAPRWWRARERLTVLSFMAPALIGLALFLVYPLLASVYFSFTKFDLINPPQWVGLRNWTFLLHDPNVRTAATNTLWLVVVMVPARMLGALGTGLLLARSRRGAGIYRTLFYLPALAPPVAATLAFVFLFKPGTGPVNSLLAHVGIEGPLWFNSPQWAKPSLVLLALWGIGDLMIIFLAALLDVPKQLYEAASLDGANAWQQFRAVTLPAISPVLLFAAVTGVIQTLQYFTQAAVAASVASGQATTGGGISSTFGYPENSTFTYPLWLYVVGFRYGALGYANVLAVVLFVVAITVTAILLRRFRTFLGSER</sequence>
<dbReference type="RefSeq" id="WP_109945855.1">
    <property type="nucleotide sequence ID" value="NZ_QGGF01000472.1"/>
</dbReference>
<evidence type="ECO:0000256" key="1">
    <source>
        <dbReference type="ARBA" id="ARBA00004651"/>
    </source>
</evidence>
<feature type="transmembrane region" description="Helical" evidence="7">
    <location>
        <begin position="95"/>
        <end position="117"/>
    </location>
</feature>
<protein>
    <submittedName>
        <fullName evidence="10">Sugar ABC transporter permease</fullName>
    </submittedName>
</protein>
<reference evidence="11" key="1">
    <citation type="submission" date="2018-05" db="EMBL/GenBank/DDBJ databases">
        <title>Micromonospora globispora sp. nov. and Micromonospora rugosa sp. nov., isolated from marine sediment.</title>
        <authorList>
            <person name="Carro L."/>
            <person name="Aysel V."/>
            <person name="Cetin D."/>
            <person name="Igual J.M."/>
            <person name="Klenk H.-P."/>
            <person name="Trujillo M.E."/>
            <person name="Sahin N."/>
        </authorList>
    </citation>
    <scope>NUCLEOTIDE SEQUENCE [LARGE SCALE GENOMIC DNA]</scope>
    <source>
        <strain evidence="11">S2904</strain>
    </source>
</reference>
<evidence type="ECO:0000256" key="6">
    <source>
        <dbReference type="ARBA" id="ARBA00023136"/>
    </source>
</evidence>